<dbReference type="PATRIC" id="fig|36861.3.peg.939"/>
<comment type="caution">
    <text evidence="1">The sequence shown here is derived from an EMBL/GenBank/DDBJ whole genome shotgun (WGS) entry which is preliminary data.</text>
</comment>
<name>A0A125BCX1_THIDE</name>
<evidence type="ECO:0000313" key="1">
    <source>
        <dbReference type="EMBL" id="KVW96839.1"/>
    </source>
</evidence>
<proteinExistence type="predicted"/>
<dbReference type="Proteomes" id="UP000064243">
    <property type="component" value="Unassembled WGS sequence"/>
</dbReference>
<keyword evidence="2" id="KW-1185">Reference proteome</keyword>
<reference evidence="1 2" key="1">
    <citation type="journal article" date="2015" name="Appl. Environ. Microbiol.">
        <title>Aerobic and Anaerobic Thiosulfate Oxidation by a Cold-Adapted, Subglacial Chemoautotroph.</title>
        <authorList>
            <person name="Harrold Z.R."/>
            <person name="Skidmore M.L."/>
            <person name="Hamilton T.L."/>
            <person name="Desch L."/>
            <person name="Amada K."/>
            <person name="van Gelder W."/>
            <person name="Glover K."/>
            <person name="Roden E.E."/>
            <person name="Boyd E.S."/>
        </authorList>
    </citation>
    <scope>NUCLEOTIDE SEQUENCE [LARGE SCALE GENOMIC DNA]</scope>
    <source>
        <strain evidence="1 2">RG</strain>
    </source>
</reference>
<accession>A0A125BCX1</accession>
<dbReference type="AlphaFoldDB" id="A0A125BCX1"/>
<organism evidence="1 2">
    <name type="scientific">Thiobacillus denitrificans</name>
    <dbReference type="NCBI Taxonomy" id="36861"/>
    <lineage>
        <taxon>Bacteria</taxon>
        <taxon>Pseudomonadati</taxon>
        <taxon>Pseudomonadota</taxon>
        <taxon>Betaproteobacteria</taxon>
        <taxon>Nitrosomonadales</taxon>
        <taxon>Thiobacillaceae</taxon>
        <taxon>Thiobacillus</taxon>
    </lineage>
</organism>
<evidence type="ECO:0000313" key="2">
    <source>
        <dbReference type="Proteomes" id="UP000064243"/>
    </source>
</evidence>
<dbReference type="EMBL" id="LDUG01000019">
    <property type="protein sequence ID" value="KVW96839.1"/>
    <property type="molecule type" value="Genomic_DNA"/>
</dbReference>
<gene>
    <name evidence="1" type="ORF">ABW22_07315</name>
</gene>
<sequence length="561" mass="63655">MDRLTDEVDRRKHGEFFTPLAFAQKSLQYIEKELGHGWWHGGEYRLWDMAAGTGNLEYYLPAEALPYTYLSTLYDEEVEHCTRLFPGATVFRYDYLNDDIGNLFSGDDDLKKQAGFGFDSETNWIMPEKLRRDLANPKLKWIILINPPFATAQQGGATGANKADVANTKLRIKMHADDLGEVSRELFAQFLYRIRREFKDKTAWLGLFSKLKYINATNDQKLRDTMFQYTFRRGFMFSSVNFSGTSSTSQFPVGFLLWDLGGSQALQEQTIQLDVFDTKVQKTGTKIVSSDHRDGFLSKWIGRPAGVAIFPPFSSAIRIKSAGPDIRDRISQDFLGSLMCAGNDIQHQNNTALLSGPYASAGSHSITPEIFEQSLVVHAVRRLPKAEWHNDRDQFLQPSTELPDEFTNDCVVWSLFSSSNNTVAMRDVEYGGKTYQIANQFFPIPLNILRQWPISDMDIGQMLPTAEDRFVATWLTKHPLSAEAQAVLDAATKVYQLYFTSLTSLRTGKFKIETWDAGWYQIRNALSDRDFGSDELAAVKEAHNILKAKLLPKIFTLGFMG</sequence>
<protein>
    <submittedName>
        <fullName evidence="1">Uncharacterized protein</fullName>
    </submittedName>
</protein>